<name>A0A4C1XC44_EUMVA</name>
<gene>
    <name evidence="1" type="ORF">EVAR_51753_1</name>
</gene>
<dbReference type="AlphaFoldDB" id="A0A4C1XC44"/>
<proteinExistence type="predicted"/>
<sequence>MPESRSGAVELDDCRPGIAAAAHSSSGARQSNTPRRIDIKLLLGGVGVSASLASSRQRGDRPSPAAAARIPAMLATIAEC</sequence>
<reference evidence="1 2" key="1">
    <citation type="journal article" date="2019" name="Commun. Biol.">
        <title>The bagworm genome reveals a unique fibroin gene that provides high tensile strength.</title>
        <authorList>
            <person name="Kono N."/>
            <person name="Nakamura H."/>
            <person name="Ohtoshi R."/>
            <person name="Tomita M."/>
            <person name="Numata K."/>
            <person name="Arakawa K."/>
        </authorList>
    </citation>
    <scope>NUCLEOTIDE SEQUENCE [LARGE SCALE GENOMIC DNA]</scope>
</reference>
<organism evidence="1 2">
    <name type="scientific">Eumeta variegata</name>
    <name type="common">Bagworm moth</name>
    <name type="synonym">Eumeta japonica</name>
    <dbReference type="NCBI Taxonomy" id="151549"/>
    <lineage>
        <taxon>Eukaryota</taxon>
        <taxon>Metazoa</taxon>
        <taxon>Ecdysozoa</taxon>
        <taxon>Arthropoda</taxon>
        <taxon>Hexapoda</taxon>
        <taxon>Insecta</taxon>
        <taxon>Pterygota</taxon>
        <taxon>Neoptera</taxon>
        <taxon>Endopterygota</taxon>
        <taxon>Lepidoptera</taxon>
        <taxon>Glossata</taxon>
        <taxon>Ditrysia</taxon>
        <taxon>Tineoidea</taxon>
        <taxon>Psychidae</taxon>
        <taxon>Oiketicinae</taxon>
        <taxon>Eumeta</taxon>
    </lineage>
</organism>
<evidence type="ECO:0000313" key="2">
    <source>
        <dbReference type="Proteomes" id="UP000299102"/>
    </source>
</evidence>
<evidence type="ECO:0000313" key="1">
    <source>
        <dbReference type="EMBL" id="GBP60988.1"/>
    </source>
</evidence>
<protein>
    <submittedName>
        <fullName evidence="1">Uncharacterized protein</fullName>
    </submittedName>
</protein>
<comment type="caution">
    <text evidence="1">The sequence shown here is derived from an EMBL/GenBank/DDBJ whole genome shotgun (WGS) entry which is preliminary data.</text>
</comment>
<keyword evidence="2" id="KW-1185">Reference proteome</keyword>
<dbReference type="EMBL" id="BGZK01000801">
    <property type="protein sequence ID" value="GBP60988.1"/>
    <property type="molecule type" value="Genomic_DNA"/>
</dbReference>
<accession>A0A4C1XC44</accession>
<dbReference type="Proteomes" id="UP000299102">
    <property type="component" value="Unassembled WGS sequence"/>
</dbReference>